<dbReference type="InterPro" id="IPR017191">
    <property type="entry name" value="Junctophilin"/>
</dbReference>
<dbReference type="AlphaFoldDB" id="A0A8C3JV09"/>
<reference evidence="3" key="1">
    <citation type="submission" date="2025-08" db="UniProtKB">
        <authorList>
            <consortium name="Ensembl"/>
        </authorList>
    </citation>
    <scope>IDENTIFICATION</scope>
</reference>
<feature type="compositionally biased region" description="Basic and acidic residues" evidence="1">
    <location>
        <begin position="35"/>
        <end position="44"/>
    </location>
</feature>
<name>A0A8C3JV09_9CHAR</name>
<feature type="region of interest" description="Disordered" evidence="1">
    <location>
        <begin position="133"/>
        <end position="251"/>
    </location>
</feature>
<feature type="transmembrane region" description="Helical" evidence="2">
    <location>
        <begin position="257"/>
        <end position="278"/>
    </location>
</feature>
<reference evidence="3" key="2">
    <citation type="submission" date="2025-09" db="UniProtKB">
        <authorList>
            <consortium name="Ensembl"/>
        </authorList>
    </citation>
    <scope>IDENTIFICATION</scope>
</reference>
<organism evidence="3 4">
    <name type="scientific">Calidris pygmaea</name>
    <name type="common">Spoon-billed sandpiper</name>
    <dbReference type="NCBI Taxonomy" id="425635"/>
    <lineage>
        <taxon>Eukaryota</taxon>
        <taxon>Metazoa</taxon>
        <taxon>Chordata</taxon>
        <taxon>Craniata</taxon>
        <taxon>Vertebrata</taxon>
        <taxon>Euteleostomi</taxon>
        <taxon>Archelosauria</taxon>
        <taxon>Archosauria</taxon>
        <taxon>Dinosauria</taxon>
        <taxon>Saurischia</taxon>
        <taxon>Theropoda</taxon>
        <taxon>Coelurosauria</taxon>
        <taxon>Aves</taxon>
        <taxon>Neognathae</taxon>
        <taxon>Neoaves</taxon>
        <taxon>Charadriiformes</taxon>
        <taxon>Scolopacidae</taxon>
        <taxon>Calidris</taxon>
    </lineage>
</organism>
<dbReference type="PANTHER" id="PTHR23085:SF26">
    <property type="entry name" value="JUNCTOPHILIN-2"/>
    <property type="match status" value="1"/>
</dbReference>
<dbReference type="PANTHER" id="PTHR23085">
    <property type="entry name" value="GH28348P"/>
    <property type="match status" value="1"/>
</dbReference>
<proteinExistence type="predicted"/>
<evidence type="ECO:0000313" key="4">
    <source>
        <dbReference type="Proteomes" id="UP000694419"/>
    </source>
</evidence>
<keyword evidence="2" id="KW-0812">Transmembrane</keyword>
<accession>A0A8C3JV09</accession>
<dbReference type="GO" id="GO:0005886">
    <property type="term" value="C:plasma membrane"/>
    <property type="evidence" value="ECO:0007669"/>
    <property type="project" value="TreeGrafter"/>
</dbReference>
<feature type="compositionally biased region" description="Basic and acidic residues" evidence="1">
    <location>
        <begin position="7"/>
        <end position="20"/>
    </location>
</feature>
<dbReference type="GO" id="GO:0030314">
    <property type="term" value="C:junctional membrane complex"/>
    <property type="evidence" value="ECO:0007669"/>
    <property type="project" value="InterPro"/>
</dbReference>
<dbReference type="Ensembl" id="ENSCPGT00000015051.1">
    <property type="protein sequence ID" value="ENSCPGP00000013727.1"/>
    <property type="gene ID" value="ENSCPGG00000009733.1"/>
</dbReference>
<evidence type="ECO:0000256" key="1">
    <source>
        <dbReference type="SAM" id="MobiDB-lite"/>
    </source>
</evidence>
<feature type="compositionally biased region" description="Basic and acidic residues" evidence="1">
    <location>
        <begin position="175"/>
        <end position="232"/>
    </location>
</feature>
<dbReference type="GO" id="GO:0005789">
    <property type="term" value="C:endoplasmic reticulum membrane"/>
    <property type="evidence" value="ECO:0007669"/>
    <property type="project" value="TreeGrafter"/>
</dbReference>
<evidence type="ECO:0000313" key="3">
    <source>
        <dbReference type="Ensembl" id="ENSCPGP00000013727.1"/>
    </source>
</evidence>
<keyword evidence="4" id="KW-1185">Reference proteome</keyword>
<evidence type="ECO:0000256" key="2">
    <source>
        <dbReference type="SAM" id="Phobius"/>
    </source>
</evidence>
<evidence type="ECO:0008006" key="5">
    <source>
        <dbReference type="Google" id="ProtNLM"/>
    </source>
</evidence>
<feature type="region of interest" description="Disordered" evidence="1">
    <location>
        <begin position="1"/>
        <end position="120"/>
    </location>
</feature>
<protein>
    <recommendedName>
        <fullName evidence="5">JPH2 protein</fullName>
    </recommendedName>
</protein>
<keyword evidence="2" id="KW-0472">Membrane</keyword>
<dbReference type="GO" id="GO:0016529">
    <property type="term" value="C:sarcoplasmic reticulum"/>
    <property type="evidence" value="ECO:0007669"/>
    <property type="project" value="TreeGrafter"/>
</dbReference>
<sequence length="279" mass="29986">MQEIMENAEHAVNMEEEAPRPEGAPPAPTPPESPQLHEQDEARRRPSPAPSPAATPPEAKRAKAAPRQDGGLRPGSWAETGGRSGGGSPMPPEGEGRPASRGRGRPAEQMEIGPLQRMAREPDVELFKGYHSYAVRTSPVSPAEDYEEEPLPEPEPPSPEPRGDPQRRGGTSTPPEEREEKPAARAEAKLEPPRPKEPKQRPSPERRATGRAEPTANKKTEAKAPGRTEAKAGAKRGPATTAVAAQEGEECEEGPNTIVICMVILLNIGLAILFVHFLT</sequence>
<feature type="compositionally biased region" description="Pro residues" evidence="1">
    <location>
        <begin position="22"/>
        <end position="33"/>
    </location>
</feature>
<dbReference type="Proteomes" id="UP000694419">
    <property type="component" value="Unplaced"/>
</dbReference>
<keyword evidence="2" id="KW-1133">Transmembrane helix</keyword>